<dbReference type="EMBL" id="AP004156">
    <property type="protein sequence ID" value="BAD27807.1"/>
    <property type="molecule type" value="Genomic_DNA"/>
</dbReference>
<reference evidence="3" key="2">
    <citation type="submission" date="2002-10" db="EMBL/GenBank/DDBJ databases">
        <title>Oryza sativa nipponbare(GA3) genomic DNA, chromosome 2, BAC clone:B1136H02.</title>
        <authorList>
            <person name="Sasaki T."/>
            <person name="Matsumoto T."/>
            <person name="Katayose Y."/>
        </authorList>
    </citation>
    <scope>NUCLEOTIDE SEQUENCE</scope>
</reference>
<evidence type="ECO:0000313" key="2">
    <source>
        <dbReference type="EMBL" id="BAD27807.1"/>
    </source>
</evidence>
<sequence>MVTRPHICSAGSLSLEIAPRMLGSDGEPWLWPELQDGTGGRRSKRAPAAAAGVVGADPDRSAAGPSEGEQSGGALEDAIDAADHPDALRARRDGIAERLYTALVVLCPGRERGGESEEEREGRGKK</sequence>
<evidence type="ECO:0000313" key="4">
    <source>
        <dbReference type="Proteomes" id="UP000000763"/>
    </source>
</evidence>
<feature type="region of interest" description="Disordered" evidence="1">
    <location>
        <begin position="107"/>
        <end position="126"/>
    </location>
</feature>
<dbReference type="Proteomes" id="UP000000763">
    <property type="component" value="Chromosome 2"/>
</dbReference>
<proteinExistence type="predicted"/>
<reference evidence="4" key="4">
    <citation type="journal article" date="2008" name="Nucleic Acids Res.">
        <title>The rice annotation project database (RAP-DB): 2008 update.</title>
        <authorList>
            <consortium name="The rice annotation project (RAP)"/>
        </authorList>
    </citation>
    <scope>GENOME REANNOTATION</scope>
    <source>
        <strain evidence="4">cv. Nipponbare</strain>
    </source>
</reference>
<organism evidence="3 4">
    <name type="scientific">Oryza sativa subsp. japonica</name>
    <name type="common">Rice</name>
    <dbReference type="NCBI Taxonomy" id="39947"/>
    <lineage>
        <taxon>Eukaryota</taxon>
        <taxon>Viridiplantae</taxon>
        <taxon>Streptophyta</taxon>
        <taxon>Embryophyta</taxon>
        <taxon>Tracheophyta</taxon>
        <taxon>Spermatophyta</taxon>
        <taxon>Magnoliopsida</taxon>
        <taxon>Liliopsida</taxon>
        <taxon>Poales</taxon>
        <taxon>Poaceae</taxon>
        <taxon>BOP clade</taxon>
        <taxon>Oryzoideae</taxon>
        <taxon>Oryzeae</taxon>
        <taxon>Oryzinae</taxon>
        <taxon>Oryza</taxon>
        <taxon>Oryza sativa</taxon>
    </lineage>
</organism>
<evidence type="ECO:0000256" key="1">
    <source>
        <dbReference type="SAM" id="MobiDB-lite"/>
    </source>
</evidence>
<accession>Q6EPW2</accession>
<gene>
    <name evidence="3" type="ORF">B1136H02.34</name>
    <name evidence="2" type="ORF">OJ1112_G07.21</name>
</gene>
<name>Q6EPW2_ORYSJ</name>
<evidence type="ECO:0000313" key="3">
    <source>
        <dbReference type="EMBL" id="BAD29308.1"/>
    </source>
</evidence>
<reference evidence="2" key="1">
    <citation type="submission" date="2001-09" db="EMBL/GenBank/DDBJ databases">
        <title>Oryza sativa nipponbare(GA3) genomic DNA, chromosome 2, BAC clone:OJ1112_G07.</title>
        <authorList>
            <person name="Sasaki T."/>
            <person name="Matsumoto T."/>
            <person name="Yamamoto K."/>
        </authorList>
    </citation>
    <scope>NUCLEOTIDE SEQUENCE</scope>
</reference>
<protein>
    <submittedName>
        <fullName evidence="3">Uncharacterized protein</fullName>
    </submittedName>
</protein>
<feature type="region of interest" description="Disordered" evidence="1">
    <location>
        <begin position="24"/>
        <end position="81"/>
    </location>
</feature>
<feature type="compositionally biased region" description="Low complexity" evidence="1">
    <location>
        <begin position="46"/>
        <end position="56"/>
    </location>
</feature>
<dbReference type="AlphaFoldDB" id="Q6EPW2"/>
<reference evidence="4" key="3">
    <citation type="journal article" date="2005" name="Nature">
        <title>The map-based sequence of the rice genome.</title>
        <authorList>
            <consortium name="International rice genome sequencing project (IRGSP)"/>
            <person name="Matsumoto T."/>
            <person name="Wu J."/>
            <person name="Kanamori H."/>
            <person name="Katayose Y."/>
            <person name="Fujisawa M."/>
            <person name="Namiki N."/>
            <person name="Mizuno H."/>
            <person name="Yamamoto K."/>
            <person name="Antonio B.A."/>
            <person name="Baba T."/>
            <person name="Sakata K."/>
            <person name="Nagamura Y."/>
            <person name="Aoki H."/>
            <person name="Arikawa K."/>
            <person name="Arita K."/>
            <person name="Bito T."/>
            <person name="Chiden Y."/>
            <person name="Fujitsuka N."/>
            <person name="Fukunaka R."/>
            <person name="Hamada M."/>
            <person name="Harada C."/>
            <person name="Hayashi A."/>
            <person name="Hijishita S."/>
            <person name="Honda M."/>
            <person name="Hosokawa S."/>
            <person name="Ichikawa Y."/>
            <person name="Idonuma A."/>
            <person name="Iijima M."/>
            <person name="Ikeda M."/>
            <person name="Ikeno M."/>
            <person name="Ito K."/>
            <person name="Ito S."/>
            <person name="Ito T."/>
            <person name="Ito Y."/>
            <person name="Ito Y."/>
            <person name="Iwabuchi A."/>
            <person name="Kamiya K."/>
            <person name="Karasawa W."/>
            <person name="Kurita K."/>
            <person name="Katagiri S."/>
            <person name="Kikuta A."/>
            <person name="Kobayashi H."/>
            <person name="Kobayashi N."/>
            <person name="Machita K."/>
            <person name="Maehara T."/>
            <person name="Masukawa M."/>
            <person name="Mizubayashi T."/>
            <person name="Mukai Y."/>
            <person name="Nagasaki H."/>
            <person name="Nagata Y."/>
            <person name="Naito S."/>
            <person name="Nakashima M."/>
            <person name="Nakama Y."/>
            <person name="Nakamichi Y."/>
            <person name="Nakamura M."/>
            <person name="Meguro A."/>
            <person name="Negishi M."/>
            <person name="Ohta I."/>
            <person name="Ohta T."/>
            <person name="Okamoto M."/>
            <person name="Ono N."/>
            <person name="Saji S."/>
            <person name="Sakaguchi M."/>
            <person name="Sakai K."/>
            <person name="Shibata M."/>
            <person name="Shimokawa T."/>
            <person name="Song J."/>
            <person name="Takazaki Y."/>
            <person name="Terasawa K."/>
            <person name="Tsugane M."/>
            <person name="Tsuji K."/>
            <person name="Ueda S."/>
            <person name="Waki K."/>
            <person name="Yamagata H."/>
            <person name="Yamamoto M."/>
            <person name="Yamamoto S."/>
            <person name="Yamane H."/>
            <person name="Yoshiki S."/>
            <person name="Yoshihara R."/>
            <person name="Yukawa K."/>
            <person name="Zhong H."/>
            <person name="Yano M."/>
            <person name="Yuan Q."/>
            <person name="Ouyang S."/>
            <person name="Liu J."/>
            <person name="Jones K.M."/>
            <person name="Gansberger K."/>
            <person name="Moffat K."/>
            <person name="Hill J."/>
            <person name="Bera J."/>
            <person name="Fadrosh D."/>
            <person name="Jin S."/>
            <person name="Johri S."/>
            <person name="Kim M."/>
            <person name="Overton L."/>
            <person name="Reardon M."/>
            <person name="Tsitrin T."/>
            <person name="Vuong H."/>
            <person name="Weaver B."/>
            <person name="Ciecko A."/>
            <person name="Tallon L."/>
            <person name="Jackson J."/>
            <person name="Pai G."/>
            <person name="Aken S.V."/>
            <person name="Utterback T."/>
            <person name="Reidmuller S."/>
            <person name="Feldblyum T."/>
            <person name="Hsiao J."/>
            <person name="Zismann V."/>
            <person name="Iobst S."/>
            <person name="de Vazeille A.R."/>
            <person name="Buell C.R."/>
            <person name="Ying K."/>
            <person name="Li Y."/>
            <person name="Lu T."/>
            <person name="Huang Y."/>
            <person name="Zhao Q."/>
            <person name="Feng Q."/>
            <person name="Zhang L."/>
            <person name="Zhu J."/>
            <person name="Weng Q."/>
            <person name="Mu J."/>
            <person name="Lu Y."/>
            <person name="Fan D."/>
            <person name="Liu Y."/>
            <person name="Guan J."/>
            <person name="Zhang Y."/>
            <person name="Yu S."/>
            <person name="Liu X."/>
            <person name="Zhang Y."/>
            <person name="Hong G."/>
            <person name="Han B."/>
            <person name="Choisne N."/>
            <person name="Demange N."/>
            <person name="Orjeda G."/>
            <person name="Samain S."/>
            <person name="Cattolico L."/>
            <person name="Pelletier E."/>
            <person name="Couloux A."/>
            <person name="Segurens B."/>
            <person name="Wincker P."/>
            <person name="D'Hont A."/>
            <person name="Scarpelli C."/>
            <person name="Weissenbach J."/>
            <person name="Salanoubat M."/>
            <person name="Quetier F."/>
            <person name="Yu Y."/>
            <person name="Kim H.R."/>
            <person name="Rambo T."/>
            <person name="Currie J."/>
            <person name="Collura K."/>
            <person name="Luo M."/>
            <person name="Yang T."/>
            <person name="Ammiraju J.S.S."/>
            <person name="Engler F."/>
            <person name="Soderlund C."/>
            <person name="Wing R.A."/>
            <person name="Palmer L.E."/>
            <person name="de la Bastide M."/>
            <person name="Spiegel L."/>
            <person name="Nascimento L."/>
            <person name="Zutavern T."/>
            <person name="O'Shaughnessy A."/>
            <person name="Dike S."/>
            <person name="Dedhia N."/>
            <person name="Preston R."/>
            <person name="Balija V."/>
            <person name="McCombie W.R."/>
            <person name="Chow T."/>
            <person name="Chen H."/>
            <person name="Chung M."/>
            <person name="Chen C."/>
            <person name="Shaw J."/>
            <person name="Wu H."/>
            <person name="Hsiao K."/>
            <person name="Chao Y."/>
            <person name="Chu M."/>
            <person name="Cheng C."/>
            <person name="Hour A."/>
            <person name="Lee P."/>
            <person name="Lin S."/>
            <person name="Lin Y."/>
            <person name="Liou J."/>
            <person name="Liu S."/>
            <person name="Hsing Y."/>
            <person name="Raghuvanshi S."/>
            <person name="Mohanty A."/>
            <person name="Bharti A.K."/>
            <person name="Gaur A."/>
            <person name="Gupta V."/>
            <person name="Kumar D."/>
            <person name="Ravi V."/>
            <person name="Vij S."/>
            <person name="Kapur A."/>
            <person name="Khurana P."/>
            <person name="Khurana P."/>
            <person name="Khurana J.P."/>
            <person name="Tyagi A.K."/>
            <person name="Gaikwad K."/>
            <person name="Singh A."/>
            <person name="Dalal V."/>
            <person name="Srivastava S."/>
            <person name="Dixit A."/>
            <person name="Pal A.K."/>
            <person name="Ghazi I.A."/>
            <person name="Yadav M."/>
            <person name="Pandit A."/>
            <person name="Bhargava A."/>
            <person name="Sureshbabu K."/>
            <person name="Batra K."/>
            <person name="Sharma T.R."/>
            <person name="Mohapatra T."/>
            <person name="Singh N.K."/>
            <person name="Messing J."/>
            <person name="Nelson A.B."/>
            <person name="Fuks G."/>
            <person name="Kavchok S."/>
            <person name="Keizer G."/>
            <person name="Linton E."/>
            <person name="Llaca V."/>
            <person name="Song R."/>
            <person name="Tanyolac B."/>
            <person name="Young S."/>
            <person name="Ho-Il K."/>
            <person name="Hahn J.H."/>
            <person name="Sangsakoo G."/>
            <person name="Vanavichit A."/>
            <person name="de Mattos Luiz.A.T."/>
            <person name="Zimmer P.D."/>
            <person name="Malone G."/>
            <person name="Dellagostin O."/>
            <person name="de Oliveira A.C."/>
            <person name="Bevan M."/>
            <person name="Bancroft I."/>
            <person name="Minx P."/>
            <person name="Cordum H."/>
            <person name="Wilson R."/>
            <person name="Cheng Z."/>
            <person name="Jin W."/>
            <person name="Jiang J."/>
            <person name="Leong S.A."/>
            <person name="Iwama H."/>
            <person name="Gojobori T."/>
            <person name="Itoh T."/>
            <person name="Niimura Y."/>
            <person name="Fujii Y."/>
            <person name="Habara T."/>
            <person name="Sakai H."/>
            <person name="Sato Y."/>
            <person name="Wilson G."/>
            <person name="Kumar K."/>
            <person name="McCouch S."/>
            <person name="Juretic N."/>
            <person name="Hoen D."/>
            <person name="Wright S."/>
            <person name="Bruskiewich R."/>
            <person name="Bureau T."/>
            <person name="Miyao A."/>
            <person name="Hirochika H."/>
            <person name="Nishikawa T."/>
            <person name="Kadowaki K."/>
            <person name="Sugiura M."/>
            <person name="Burr B."/>
            <person name="Sasaki T."/>
        </authorList>
    </citation>
    <scope>NUCLEOTIDE SEQUENCE [LARGE SCALE GENOMIC DNA]</scope>
    <source>
        <strain evidence="4">cv. Nipponbare</strain>
    </source>
</reference>
<dbReference type="EMBL" id="AP005798">
    <property type="protein sequence ID" value="BAD29308.1"/>
    <property type="molecule type" value="Genomic_DNA"/>
</dbReference>